<dbReference type="Pfam" id="PF06074">
    <property type="entry name" value="Portal_Mu"/>
    <property type="match status" value="1"/>
</dbReference>
<proteinExistence type="predicted"/>
<gene>
    <name evidence="1" type="ORF">IQ31_01592</name>
</gene>
<organism evidence="1 2">
    <name type="scientific">Sphingobacterium siyangense</name>
    <dbReference type="NCBI Taxonomy" id="459529"/>
    <lineage>
        <taxon>Bacteria</taxon>
        <taxon>Pseudomonadati</taxon>
        <taxon>Bacteroidota</taxon>
        <taxon>Sphingobacteriia</taxon>
        <taxon>Sphingobacteriales</taxon>
        <taxon>Sphingobacteriaceae</taxon>
        <taxon>Sphingobacterium</taxon>
    </lineage>
</organism>
<comment type="caution">
    <text evidence="1">The sequence shown here is derived from an EMBL/GenBank/DDBJ whole genome shotgun (WGS) entry which is preliminary data.</text>
</comment>
<dbReference type="RefSeq" id="WP_145327628.1">
    <property type="nucleotide sequence ID" value="NZ_VLKR01000006.1"/>
</dbReference>
<reference evidence="1 2" key="1">
    <citation type="journal article" date="2015" name="Stand. Genomic Sci.">
        <title>Genomic Encyclopedia of Bacterial and Archaeal Type Strains, Phase III: the genomes of soil and plant-associated and newly described type strains.</title>
        <authorList>
            <person name="Whitman W.B."/>
            <person name="Woyke T."/>
            <person name="Klenk H.P."/>
            <person name="Zhou Y."/>
            <person name="Lilburn T.G."/>
            <person name="Beck B.J."/>
            <person name="De Vos P."/>
            <person name="Vandamme P."/>
            <person name="Eisen J.A."/>
            <person name="Garrity G."/>
            <person name="Hugenholtz P."/>
            <person name="Kyrpides N.C."/>
        </authorList>
    </citation>
    <scope>NUCLEOTIDE SEQUENCE [LARGE SCALE GENOMIC DNA]</scope>
    <source>
        <strain evidence="1 2">CGMCC 1.6855</strain>
    </source>
</reference>
<sequence>MAKNKNSVKKNSAPGISHSIAPKSVYRTRIDIQQWNRSLDMFRNVEYPKTYPLQLLYNEISSDALLLSQLGNRISKSLKASFTISIGDKPDSDMTKDLQNKKWINDINKQILLSLFFGYSAFEFEFDKDGNFVVTPIKRTNMVPSKGLFYKDYTDDTNTILYRDRKEYGTWFLEFGEPDDLGLLNSCVPHVLFKKFAQSCWAELCEIYGIPPRVMKTNTHDKSMVARSEKMMRDMGAAAWFIIDSTEQFEFAKGVSTNGDVYQNLIQLCNNEMSMVISGAIIGQDTVNGNRSKDESAQEVLGDLVESDLSLIEMYWESSIIPALVRIGILPESASLTYDKAENLGELWDRTKEAMPYYEIKPEWIKEKFGIEVEGKREANPLAALNIADRFFV</sequence>
<evidence type="ECO:0000313" key="2">
    <source>
        <dbReference type="Proteomes" id="UP000315908"/>
    </source>
</evidence>
<dbReference type="Proteomes" id="UP000315908">
    <property type="component" value="Unassembled WGS sequence"/>
</dbReference>
<accession>A0A562MQF3</accession>
<dbReference type="EMBL" id="VLKR01000006">
    <property type="protein sequence ID" value="TWI22187.1"/>
    <property type="molecule type" value="Genomic_DNA"/>
</dbReference>
<evidence type="ECO:0000313" key="1">
    <source>
        <dbReference type="EMBL" id="TWI22187.1"/>
    </source>
</evidence>
<protein>
    <submittedName>
        <fullName evidence="1">Uncharacterized protein DUF935</fullName>
    </submittedName>
</protein>
<name>A0A562MQF3_9SPHI</name>
<dbReference type="OrthoDB" id="9797300at2"/>
<dbReference type="AlphaFoldDB" id="A0A562MQF3"/>
<dbReference type="InterPro" id="IPR009279">
    <property type="entry name" value="Portal_Mu"/>
</dbReference>